<evidence type="ECO:0000313" key="2">
    <source>
        <dbReference type="Proteomes" id="UP000828048"/>
    </source>
</evidence>
<dbReference type="EMBL" id="CM037162">
    <property type="protein sequence ID" value="KAH7864257.1"/>
    <property type="molecule type" value="Genomic_DNA"/>
</dbReference>
<comment type="caution">
    <text evidence="1">The sequence shown here is derived from an EMBL/GenBank/DDBJ whole genome shotgun (WGS) entry which is preliminary data.</text>
</comment>
<keyword evidence="2" id="KW-1185">Reference proteome</keyword>
<protein>
    <submittedName>
        <fullName evidence="1">Uncharacterized protein</fullName>
    </submittedName>
</protein>
<dbReference type="Proteomes" id="UP000828048">
    <property type="component" value="Chromosome 12"/>
</dbReference>
<accession>A0ACB7ZFN8</accession>
<sequence>MLSSVVAVARHVPINVLLYKAKGIEGVSMAIWTTDLMVVILVALYVSIAEICSKGGRRVARARGSRLDQLAQTFRPVLPDHLPEWWFIEILVLLTGRLTDSLQAVGVLAIVLNFDYLLYSVMLQLSTCAFICMFAGRELAGPSLLVGNRVFGLSIVAGCISGQ</sequence>
<organism evidence="1 2">
    <name type="scientific">Vaccinium darrowii</name>
    <dbReference type="NCBI Taxonomy" id="229202"/>
    <lineage>
        <taxon>Eukaryota</taxon>
        <taxon>Viridiplantae</taxon>
        <taxon>Streptophyta</taxon>
        <taxon>Embryophyta</taxon>
        <taxon>Tracheophyta</taxon>
        <taxon>Spermatophyta</taxon>
        <taxon>Magnoliopsida</taxon>
        <taxon>eudicotyledons</taxon>
        <taxon>Gunneridae</taxon>
        <taxon>Pentapetalae</taxon>
        <taxon>asterids</taxon>
        <taxon>Ericales</taxon>
        <taxon>Ericaceae</taxon>
        <taxon>Vaccinioideae</taxon>
        <taxon>Vaccinieae</taxon>
        <taxon>Vaccinium</taxon>
    </lineage>
</organism>
<proteinExistence type="predicted"/>
<gene>
    <name evidence="1" type="ORF">Vadar_027550</name>
</gene>
<evidence type="ECO:0000313" key="1">
    <source>
        <dbReference type="EMBL" id="KAH7864257.1"/>
    </source>
</evidence>
<reference evidence="1 2" key="1">
    <citation type="journal article" date="2021" name="Hortic Res">
        <title>High-quality reference genome and annotation aids understanding of berry development for evergreen blueberry (Vaccinium darrowii).</title>
        <authorList>
            <person name="Yu J."/>
            <person name="Hulse-Kemp A.M."/>
            <person name="Babiker E."/>
            <person name="Staton M."/>
        </authorList>
    </citation>
    <scope>NUCLEOTIDE SEQUENCE [LARGE SCALE GENOMIC DNA]</scope>
    <source>
        <strain evidence="2">cv. NJ 8807/NJ 8810</strain>
        <tissue evidence="1">Young leaf</tissue>
    </source>
</reference>
<name>A0ACB7ZFN8_9ERIC</name>